<dbReference type="STRING" id="1122185.N792_09815"/>
<keyword evidence="7" id="KW-0479">Metal-binding</keyword>
<evidence type="ECO:0000256" key="3">
    <source>
        <dbReference type="ARBA" id="ARBA00022741"/>
    </source>
</evidence>
<dbReference type="Pfam" id="PF01202">
    <property type="entry name" value="SKI"/>
    <property type="match status" value="1"/>
</dbReference>
<gene>
    <name evidence="7 8" type="primary">aroK</name>
    <name evidence="8" type="ORF">N792_09815</name>
</gene>
<dbReference type="UniPathway" id="UPA00053">
    <property type="reaction ID" value="UER00088"/>
</dbReference>
<proteinExistence type="inferred from homology"/>
<dbReference type="PANTHER" id="PTHR21087">
    <property type="entry name" value="SHIKIMATE KINASE"/>
    <property type="match status" value="1"/>
</dbReference>
<evidence type="ECO:0000313" key="9">
    <source>
        <dbReference type="Proteomes" id="UP000030017"/>
    </source>
</evidence>
<dbReference type="EC" id="2.7.1.71" evidence="7"/>
<feature type="binding site" evidence="7">
    <location>
        <position position="60"/>
    </location>
    <ligand>
        <name>substrate</name>
    </ligand>
</feature>
<dbReference type="GO" id="GO:0004765">
    <property type="term" value="F:shikimate kinase activity"/>
    <property type="evidence" value="ECO:0007669"/>
    <property type="project" value="UniProtKB-UniRule"/>
</dbReference>
<comment type="function">
    <text evidence="7">Catalyzes the specific phosphorylation of the 3-hydroxyl group of shikimic acid using ATP as a cosubstrate.</text>
</comment>
<feature type="binding site" evidence="7">
    <location>
        <position position="143"/>
    </location>
    <ligand>
        <name>substrate</name>
    </ligand>
</feature>
<keyword evidence="3 7" id="KW-0547">Nucleotide-binding</keyword>
<reference evidence="8 9" key="1">
    <citation type="submission" date="2013-08" db="EMBL/GenBank/DDBJ databases">
        <title>Genome sequencing of Lysobacter.</title>
        <authorList>
            <person name="Zhang S."/>
            <person name="Wang G."/>
        </authorList>
    </citation>
    <scope>NUCLEOTIDE SEQUENCE [LARGE SCALE GENOMIC DNA]</scope>
    <source>
        <strain evidence="8 9">Ko07</strain>
    </source>
</reference>
<dbReference type="RefSeq" id="WP_036194080.1">
    <property type="nucleotide sequence ID" value="NZ_AVPS01000006.1"/>
</dbReference>
<keyword evidence="4 7" id="KW-0418">Kinase</keyword>
<dbReference type="PRINTS" id="PR01100">
    <property type="entry name" value="SHIKIMTKNASE"/>
</dbReference>
<dbReference type="GO" id="GO:0009073">
    <property type="term" value="P:aromatic amino acid family biosynthetic process"/>
    <property type="evidence" value="ECO:0007669"/>
    <property type="project" value="UniProtKB-KW"/>
</dbReference>
<dbReference type="Proteomes" id="UP000030017">
    <property type="component" value="Unassembled WGS sequence"/>
</dbReference>
<organism evidence="8 9">
    <name type="scientific">Lysobacter concretionis Ko07 = DSM 16239</name>
    <dbReference type="NCBI Taxonomy" id="1122185"/>
    <lineage>
        <taxon>Bacteria</taxon>
        <taxon>Pseudomonadati</taxon>
        <taxon>Pseudomonadota</taxon>
        <taxon>Gammaproteobacteria</taxon>
        <taxon>Lysobacterales</taxon>
        <taxon>Lysobacteraceae</taxon>
        <taxon>Novilysobacter</taxon>
    </lineage>
</organism>
<evidence type="ECO:0000256" key="5">
    <source>
        <dbReference type="ARBA" id="ARBA00022840"/>
    </source>
</evidence>
<dbReference type="InterPro" id="IPR027417">
    <property type="entry name" value="P-loop_NTPase"/>
</dbReference>
<feature type="binding site" evidence="7">
    <location>
        <begin position="14"/>
        <end position="19"/>
    </location>
    <ligand>
        <name>ATP</name>
        <dbReference type="ChEBI" id="CHEBI:30616"/>
    </ligand>
</feature>
<evidence type="ECO:0000256" key="1">
    <source>
        <dbReference type="ARBA" id="ARBA00022605"/>
    </source>
</evidence>
<dbReference type="GO" id="GO:0005524">
    <property type="term" value="F:ATP binding"/>
    <property type="evidence" value="ECO:0007669"/>
    <property type="project" value="UniProtKB-UniRule"/>
</dbReference>
<keyword evidence="7" id="KW-0460">Magnesium</keyword>
<comment type="caution">
    <text evidence="8">The sequence shown here is derived from an EMBL/GenBank/DDBJ whole genome shotgun (WGS) entry which is preliminary data.</text>
</comment>
<dbReference type="SUPFAM" id="SSF52540">
    <property type="entry name" value="P-loop containing nucleoside triphosphate hydrolases"/>
    <property type="match status" value="1"/>
</dbReference>
<dbReference type="InterPro" id="IPR031322">
    <property type="entry name" value="Shikimate/glucono_kinase"/>
</dbReference>
<keyword evidence="2 7" id="KW-0808">Transferase</keyword>
<comment type="cofactor">
    <cofactor evidence="7">
        <name>Mg(2+)</name>
        <dbReference type="ChEBI" id="CHEBI:18420"/>
    </cofactor>
    <text evidence="7">Binds 1 Mg(2+) ion per subunit.</text>
</comment>
<evidence type="ECO:0000256" key="6">
    <source>
        <dbReference type="ARBA" id="ARBA00023141"/>
    </source>
</evidence>
<feature type="binding site" evidence="7">
    <location>
        <position position="86"/>
    </location>
    <ligand>
        <name>substrate</name>
    </ligand>
</feature>
<comment type="subunit">
    <text evidence="7">Monomer.</text>
</comment>
<dbReference type="Gene3D" id="3.40.50.300">
    <property type="entry name" value="P-loop containing nucleotide triphosphate hydrolases"/>
    <property type="match status" value="1"/>
</dbReference>
<sequence length="183" mass="19543">MKLAPNLILVGPMGAGKSCIGRHLATRTGLPLVDLDDEIERRAGTSIGAIFEHEGEAGFRRHEHQALADLLAVDRPADGLLLATGGGVVLDVGNRRLLRERGFVVHLHAEPATQLARLAGDTTRPLLQRDDPGAVLRELAGQRAPLYAEVADLRFATDGLDAADAAALLAAQLRLHWRRGVPA</sequence>
<dbReference type="GO" id="GO:0008652">
    <property type="term" value="P:amino acid biosynthetic process"/>
    <property type="evidence" value="ECO:0007669"/>
    <property type="project" value="UniProtKB-KW"/>
</dbReference>
<comment type="pathway">
    <text evidence="7">Metabolic intermediate biosynthesis; chorismate biosynthesis; chorismate from D-erythrose 4-phosphate and phosphoenolpyruvate: step 5/7.</text>
</comment>
<dbReference type="HAMAP" id="MF_00109">
    <property type="entry name" value="Shikimate_kinase"/>
    <property type="match status" value="1"/>
</dbReference>
<dbReference type="PANTHER" id="PTHR21087:SF16">
    <property type="entry name" value="SHIKIMATE KINASE 1, CHLOROPLASTIC"/>
    <property type="match status" value="1"/>
</dbReference>
<keyword evidence="5 7" id="KW-0067">ATP-binding</keyword>
<accession>A0A0A0EKE0</accession>
<evidence type="ECO:0000313" key="8">
    <source>
        <dbReference type="EMBL" id="KGM51436.1"/>
    </source>
</evidence>
<keyword evidence="9" id="KW-1185">Reference proteome</keyword>
<dbReference type="GO" id="GO:0000287">
    <property type="term" value="F:magnesium ion binding"/>
    <property type="evidence" value="ECO:0007669"/>
    <property type="project" value="UniProtKB-UniRule"/>
</dbReference>
<protein>
    <recommendedName>
        <fullName evidence="7">Shikimate kinase</fullName>
        <shortName evidence="7">SK</shortName>
        <ecNumber evidence="7">2.7.1.71</ecNumber>
    </recommendedName>
</protein>
<comment type="similarity">
    <text evidence="7">Belongs to the shikimate kinase family.</text>
</comment>
<dbReference type="CDD" id="cd00464">
    <property type="entry name" value="SK"/>
    <property type="match status" value="1"/>
</dbReference>
<keyword evidence="1 7" id="KW-0028">Amino-acid biosynthesis</keyword>
<evidence type="ECO:0000256" key="7">
    <source>
        <dbReference type="HAMAP-Rule" id="MF_00109"/>
    </source>
</evidence>
<keyword evidence="6 7" id="KW-0057">Aromatic amino acid biosynthesis</keyword>
<comment type="catalytic activity">
    <reaction evidence="7">
        <text>shikimate + ATP = 3-phosphoshikimate + ADP + H(+)</text>
        <dbReference type="Rhea" id="RHEA:13121"/>
        <dbReference type="ChEBI" id="CHEBI:15378"/>
        <dbReference type="ChEBI" id="CHEBI:30616"/>
        <dbReference type="ChEBI" id="CHEBI:36208"/>
        <dbReference type="ChEBI" id="CHEBI:145989"/>
        <dbReference type="ChEBI" id="CHEBI:456216"/>
        <dbReference type="EC" id="2.7.1.71"/>
    </reaction>
</comment>
<dbReference type="OrthoDB" id="9800332at2"/>
<keyword evidence="7" id="KW-0963">Cytoplasm</keyword>
<name>A0A0A0EKE0_9GAMM</name>
<feature type="binding site" evidence="7">
    <location>
        <position position="124"/>
    </location>
    <ligand>
        <name>ATP</name>
        <dbReference type="ChEBI" id="CHEBI:30616"/>
    </ligand>
</feature>
<evidence type="ECO:0000256" key="4">
    <source>
        <dbReference type="ARBA" id="ARBA00022777"/>
    </source>
</evidence>
<dbReference type="AlphaFoldDB" id="A0A0A0EKE0"/>
<feature type="binding site" evidence="7">
    <location>
        <position position="18"/>
    </location>
    <ligand>
        <name>Mg(2+)</name>
        <dbReference type="ChEBI" id="CHEBI:18420"/>
    </ligand>
</feature>
<dbReference type="GO" id="GO:0005829">
    <property type="term" value="C:cytosol"/>
    <property type="evidence" value="ECO:0007669"/>
    <property type="project" value="TreeGrafter"/>
</dbReference>
<dbReference type="eggNOG" id="COG0703">
    <property type="taxonomic scope" value="Bacteria"/>
</dbReference>
<feature type="binding site" evidence="7">
    <location>
        <position position="36"/>
    </location>
    <ligand>
        <name>substrate</name>
    </ligand>
</feature>
<comment type="caution">
    <text evidence="7">Lacks conserved residue(s) required for the propagation of feature annotation.</text>
</comment>
<dbReference type="GO" id="GO:0009423">
    <property type="term" value="P:chorismate biosynthetic process"/>
    <property type="evidence" value="ECO:0007669"/>
    <property type="project" value="UniProtKB-UniRule"/>
</dbReference>
<evidence type="ECO:0000256" key="2">
    <source>
        <dbReference type="ARBA" id="ARBA00022679"/>
    </source>
</evidence>
<dbReference type="InterPro" id="IPR000623">
    <property type="entry name" value="Shikimate_kinase/TSH1"/>
</dbReference>
<comment type="subcellular location">
    <subcellularLocation>
        <location evidence="7">Cytoplasm</location>
    </subcellularLocation>
</comment>
<dbReference type="EMBL" id="AVPS01000006">
    <property type="protein sequence ID" value="KGM51436.1"/>
    <property type="molecule type" value="Genomic_DNA"/>
</dbReference>